<gene>
    <name evidence="1" type="ORF">NOI20_13810</name>
</gene>
<accession>A0AAJ1UB02</accession>
<reference evidence="1" key="2">
    <citation type="submission" date="2023-04" db="EMBL/GenBank/DDBJ databases">
        <title>'Rhodoalgimonas zhirmunskyi' gen. nov., isolated from a red alga.</title>
        <authorList>
            <person name="Nedashkovskaya O.I."/>
            <person name="Otstavnykh N.Y."/>
            <person name="Bystritskaya E.P."/>
            <person name="Balabanova L.A."/>
            <person name="Isaeva M.P."/>
        </authorList>
    </citation>
    <scope>NUCLEOTIDE SEQUENCE</scope>
    <source>
        <strain evidence="1">10Alg 79</strain>
    </source>
</reference>
<protein>
    <submittedName>
        <fullName evidence="1">Uncharacterized protein</fullName>
    </submittedName>
</protein>
<sequence length="233" mass="26068">MVALKNAVVEGKFDTGRDEFVYIGAPSKLYRTKTFLDNGVIRSKGKATEMFLQTSEGQYDAVDPKDFDAVVIYGGNYHLQGLFASLLRASSQQNNCFSSAFLTKGSQGWLEKTRTIDTIREMKARADAQIVLMFEPFFSERYKKKMPEGAVISEKTRDIVFDALREVVEDAGAICLFQPEETITDVIYSHHELAQDSRRMVGGGTEAHDNEDLTHLNSTYGAKALEKIRTALT</sequence>
<keyword evidence="2" id="KW-1185">Reference proteome</keyword>
<name>A0AAJ1UB02_9RHOB</name>
<dbReference type="Proteomes" id="UP001227162">
    <property type="component" value="Unassembled WGS sequence"/>
</dbReference>
<evidence type="ECO:0000313" key="2">
    <source>
        <dbReference type="Proteomes" id="UP001227162"/>
    </source>
</evidence>
<comment type="caution">
    <text evidence="1">The sequence shown here is derived from an EMBL/GenBank/DDBJ whole genome shotgun (WGS) entry which is preliminary data.</text>
</comment>
<organism evidence="1 2">
    <name type="scientific">Rhodalgimonas zhirmunskyi</name>
    <dbReference type="NCBI Taxonomy" id="2964767"/>
    <lineage>
        <taxon>Bacteria</taxon>
        <taxon>Pseudomonadati</taxon>
        <taxon>Pseudomonadota</taxon>
        <taxon>Alphaproteobacteria</taxon>
        <taxon>Rhodobacterales</taxon>
        <taxon>Roseobacteraceae</taxon>
        <taxon>Rhodalgimonas</taxon>
    </lineage>
</organism>
<dbReference type="EMBL" id="JANFFA010000004">
    <property type="protein sequence ID" value="MDQ2095190.1"/>
    <property type="molecule type" value="Genomic_DNA"/>
</dbReference>
<dbReference type="RefSeq" id="WP_317626816.1">
    <property type="nucleotide sequence ID" value="NZ_JANFFA010000004.1"/>
</dbReference>
<dbReference type="AlphaFoldDB" id="A0AAJ1UB02"/>
<evidence type="ECO:0000313" key="1">
    <source>
        <dbReference type="EMBL" id="MDQ2095190.1"/>
    </source>
</evidence>
<reference evidence="1" key="1">
    <citation type="submission" date="2022-07" db="EMBL/GenBank/DDBJ databases">
        <authorList>
            <person name="Otstavnykh N."/>
            <person name="Isaeva M."/>
            <person name="Bystritskaya E."/>
        </authorList>
    </citation>
    <scope>NUCLEOTIDE SEQUENCE</scope>
    <source>
        <strain evidence="1">10Alg 79</strain>
    </source>
</reference>
<proteinExistence type="predicted"/>